<dbReference type="InterPro" id="IPR005537">
    <property type="entry name" value="RAMP_III_fam"/>
</dbReference>
<evidence type="ECO:0000313" key="5">
    <source>
        <dbReference type="EMBL" id="GGJ69975.1"/>
    </source>
</evidence>
<dbReference type="PANTHER" id="PTHR35579:SF6">
    <property type="entry name" value="DUF324 DOMAIN-CONTAINING PROTEIN"/>
    <property type="match status" value="1"/>
</dbReference>
<dbReference type="PANTHER" id="PTHR35579">
    <property type="entry name" value="CRISPR SYSTEM CMS ENDORIBONUCLEASE CSM3"/>
    <property type="match status" value="1"/>
</dbReference>
<dbReference type="GO" id="GO:0051607">
    <property type="term" value="P:defense response to virus"/>
    <property type="evidence" value="ECO:0007669"/>
    <property type="project" value="UniProtKB-KW"/>
</dbReference>
<keyword evidence="1" id="KW-0051">Antiviral defense</keyword>
<gene>
    <name evidence="5" type="ORF">GCM10012282_78540</name>
</gene>
<feature type="domain" description="CRISPR type III-associated protein" evidence="4">
    <location>
        <begin position="263"/>
        <end position="452"/>
    </location>
</feature>
<evidence type="ECO:0000256" key="2">
    <source>
        <dbReference type="ARBA" id="ARBA00093789"/>
    </source>
</evidence>
<protein>
    <recommendedName>
        <fullName evidence="4">CRISPR type III-associated protein domain-containing protein</fullName>
    </recommendedName>
</protein>
<feature type="domain" description="CRISPR type III-associated protein" evidence="4">
    <location>
        <begin position="31"/>
        <end position="197"/>
    </location>
</feature>
<accession>A0A917PBQ4</accession>
<evidence type="ECO:0000259" key="4">
    <source>
        <dbReference type="Pfam" id="PF03787"/>
    </source>
</evidence>
<feature type="region of interest" description="Disordered" evidence="3">
    <location>
        <begin position="120"/>
        <end position="139"/>
    </location>
</feature>
<dbReference type="CDD" id="cd09726">
    <property type="entry name" value="RAMP_I_III"/>
    <property type="match status" value="2"/>
</dbReference>
<comment type="subunit">
    <text evidence="2">Part of the Csm effector complex that includes Cas10, Csm2, Csm3, Csm4 and Csm5.</text>
</comment>
<sequence>MSVVHILQAELELTGPAAVAAPEAHTVGSVLRPDLPLARDGWGTPYLPATSLTGSLRQHAPEDRRRPLFGDVFKNPANGTGDATGEDKGGGVRNGTADGRAGTTAVASPVRVLGTRLTLPDSEPTRRRRTAVDRHRAAAKATSLHDRELLPPGTELTFWLRIDTDTVQDVLVEEVIALLGAWRPRIGAGRTTGYGRAELVTVRHRIIDLPTPDGLRHWLTEGGPGLVDDQATVAHERAHRPGGAPDEPYLFGEALGFRIADALHIGSGTVADRAARRTGVAQILRDHENIPLVPGSTWKGVLRARVEFILRSVGIGGVCASVGDGAVGTCGTCPVCEAFGWTERPTTTAHAYEGEQPQTVGARGHLLFADSPVREGTVRIRNHVALDRIFGGARNNALYTEESVEDGHLSLHIRYDGHVPDVVRAALVLALADLADGATGIGGGTTRGHGTLAAQPRTADWLTAEHAAAVDTLRAHHTLPIPAPTAAEATPTATEEIPA</sequence>
<comment type="caution">
    <text evidence="5">The sequence shown here is derived from an EMBL/GenBank/DDBJ whole genome shotgun (WGS) entry which is preliminary data.</text>
</comment>
<keyword evidence="6" id="KW-1185">Reference proteome</keyword>
<evidence type="ECO:0000313" key="6">
    <source>
        <dbReference type="Proteomes" id="UP000625682"/>
    </source>
</evidence>
<dbReference type="Proteomes" id="UP000625682">
    <property type="component" value="Unassembled WGS sequence"/>
</dbReference>
<reference evidence="5" key="1">
    <citation type="journal article" date="2014" name="Int. J. Syst. Evol. Microbiol.">
        <title>Complete genome sequence of Corynebacterium casei LMG S-19264T (=DSM 44701T), isolated from a smear-ripened cheese.</title>
        <authorList>
            <consortium name="US DOE Joint Genome Institute (JGI-PGF)"/>
            <person name="Walter F."/>
            <person name="Albersmeier A."/>
            <person name="Kalinowski J."/>
            <person name="Ruckert C."/>
        </authorList>
    </citation>
    <scope>NUCLEOTIDE SEQUENCE</scope>
    <source>
        <strain evidence="5">CGMCC 4.7272</strain>
    </source>
</reference>
<dbReference type="Pfam" id="PF03787">
    <property type="entry name" value="RAMPs"/>
    <property type="match status" value="2"/>
</dbReference>
<dbReference type="RefSeq" id="WP_189152172.1">
    <property type="nucleotide sequence ID" value="NZ_BAABER010000057.1"/>
</dbReference>
<evidence type="ECO:0000256" key="1">
    <source>
        <dbReference type="ARBA" id="ARBA00023118"/>
    </source>
</evidence>
<feature type="region of interest" description="Disordered" evidence="3">
    <location>
        <begin position="51"/>
        <end position="107"/>
    </location>
</feature>
<dbReference type="InterPro" id="IPR052216">
    <property type="entry name" value="CRISPR_Csm3_endoribonuclease"/>
</dbReference>
<name>A0A917PBQ4_9ACTN</name>
<proteinExistence type="predicted"/>
<dbReference type="AlphaFoldDB" id="A0A917PBQ4"/>
<reference evidence="5" key="2">
    <citation type="submission" date="2020-09" db="EMBL/GenBank/DDBJ databases">
        <authorList>
            <person name="Sun Q."/>
            <person name="Zhou Y."/>
        </authorList>
    </citation>
    <scope>NUCLEOTIDE SEQUENCE</scope>
    <source>
        <strain evidence="5">CGMCC 4.7272</strain>
    </source>
</reference>
<dbReference type="EMBL" id="BMMU01000057">
    <property type="protein sequence ID" value="GGJ69975.1"/>
    <property type="molecule type" value="Genomic_DNA"/>
</dbReference>
<feature type="compositionally biased region" description="Basic and acidic residues" evidence="3">
    <location>
        <begin position="59"/>
        <end position="68"/>
    </location>
</feature>
<organism evidence="5 6">
    <name type="scientific">Streptomyces lacrimifluminis</name>
    <dbReference type="NCBI Taxonomy" id="1500077"/>
    <lineage>
        <taxon>Bacteria</taxon>
        <taxon>Bacillati</taxon>
        <taxon>Actinomycetota</taxon>
        <taxon>Actinomycetes</taxon>
        <taxon>Kitasatosporales</taxon>
        <taxon>Streptomycetaceae</taxon>
        <taxon>Streptomyces</taxon>
    </lineage>
</organism>
<evidence type="ECO:0000256" key="3">
    <source>
        <dbReference type="SAM" id="MobiDB-lite"/>
    </source>
</evidence>